<evidence type="ECO:0000256" key="1">
    <source>
        <dbReference type="SAM" id="MobiDB-lite"/>
    </source>
</evidence>
<protein>
    <submittedName>
        <fullName evidence="2">Uncharacterized protein</fullName>
    </submittedName>
</protein>
<dbReference type="Proteomes" id="UP000625079">
    <property type="component" value="Unassembled WGS sequence"/>
</dbReference>
<organism evidence="2 3">
    <name type="scientific">Bradyrhizobium guangdongense</name>
    <dbReference type="NCBI Taxonomy" id="1325090"/>
    <lineage>
        <taxon>Bacteria</taxon>
        <taxon>Pseudomonadati</taxon>
        <taxon>Pseudomonadota</taxon>
        <taxon>Alphaproteobacteria</taxon>
        <taxon>Hyphomicrobiales</taxon>
        <taxon>Nitrobacteraceae</taxon>
        <taxon>Bradyrhizobium</taxon>
    </lineage>
</organism>
<comment type="caution">
    <text evidence="2">The sequence shown here is derived from an EMBL/GenBank/DDBJ whole genome shotgun (WGS) entry which is preliminary data.</text>
</comment>
<reference evidence="2" key="1">
    <citation type="journal article" date="2014" name="Int. J. Syst. Evol. Microbiol.">
        <title>Complete genome sequence of Corynebacterium casei LMG S-19264T (=DSM 44701T), isolated from a smear-ripened cheese.</title>
        <authorList>
            <consortium name="US DOE Joint Genome Institute (JGI-PGF)"/>
            <person name="Walter F."/>
            <person name="Albersmeier A."/>
            <person name="Kalinowski J."/>
            <person name="Ruckert C."/>
        </authorList>
    </citation>
    <scope>NUCLEOTIDE SEQUENCE</scope>
    <source>
        <strain evidence="2">CGMCC 1.15034</strain>
    </source>
</reference>
<evidence type="ECO:0000313" key="3">
    <source>
        <dbReference type="Proteomes" id="UP000625079"/>
    </source>
</evidence>
<dbReference type="AlphaFoldDB" id="A0AA87VZA6"/>
<gene>
    <name evidence="2" type="ORF">GCM10010987_00690</name>
</gene>
<accession>A0AA87VZA6</accession>
<evidence type="ECO:0000313" key="2">
    <source>
        <dbReference type="EMBL" id="GGI18715.1"/>
    </source>
</evidence>
<proteinExistence type="predicted"/>
<feature type="region of interest" description="Disordered" evidence="1">
    <location>
        <begin position="132"/>
        <end position="159"/>
    </location>
</feature>
<name>A0AA87VZA6_9BRAD</name>
<sequence>MTRQRAYPTGGAFAPKASNIGQNKACLQGHKADAKGADVANAHGMHALKPIVSTSLALVAVFTTTMICNADTVRKRDRSQPSTEAVYDYGPYGPNRAYQSGPHTRIYVSKRSWLDGGTEVLPGDRKFSDYAYPPGTSFARQNNNRPLDRQPLSPASDLGGFEQRIPLAW</sequence>
<dbReference type="EMBL" id="BMHC01000001">
    <property type="protein sequence ID" value="GGI18715.1"/>
    <property type="molecule type" value="Genomic_DNA"/>
</dbReference>
<reference evidence="2" key="2">
    <citation type="submission" date="2022-12" db="EMBL/GenBank/DDBJ databases">
        <authorList>
            <person name="Sun Q."/>
            <person name="Zhou Y."/>
        </authorList>
    </citation>
    <scope>NUCLEOTIDE SEQUENCE</scope>
    <source>
        <strain evidence="2">CGMCC 1.15034</strain>
    </source>
</reference>